<dbReference type="GO" id="GO:0070403">
    <property type="term" value="F:NAD+ binding"/>
    <property type="evidence" value="ECO:0007669"/>
    <property type="project" value="InterPro"/>
</dbReference>
<dbReference type="OrthoDB" id="2021159at2759"/>
<organism evidence="5 6">
    <name type="scientific">Folsomia candida</name>
    <name type="common">Springtail</name>
    <dbReference type="NCBI Taxonomy" id="158441"/>
    <lineage>
        <taxon>Eukaryota</taxon>
        <taxon>Metazoa</taxon>
        <taxon>Ecdysozoa</taxon>
        <taxon>Arthropoda</taxon>
        <taxon>Hexapoda</taxon>
        <taxon>Collembola</taxon>
        <taxon>Entomobryomorpha</taxon>
        <taxon>Isotomoidea</taxon>
        <taxon>Isotomidae</taxon>
        <taxon>Proisotominae</taxon>
        <taxon>Folsomia</taxon>
    </lineage>
</organism>
<dbReference type="Pfam" id="PF00725">
    <property type="entry name" value="3HCDH"/>
    <property type="match status" value="1"/>
</dbReference>
<dbReference type="InterPro" id="IPR036291">
    <property type="entry name" value="NAD(P)-bd_dom_sf"/>
</dbReference>
<accession>A0A226E7Y5</accession>
<dbReference type="PANTHER" id="PTHR48075">
    <property type="entry name" value="3-HYDROXYACYL-COA DEHYDROGENASE FAMILY PROTEIN"/>
    <property type="match status" value="1"/>
</dbReference>
<dbReference type="Pfam" id="PF02737">
    <property type="entry name" value="3HCDH_N"/>
    <property type="match status" value="1"/>
</dbReference>
<dbReference type="InterPro" id="IPR008927">
    <property type="entry name" value="6-PGluconate_DH-like_C_sf"/>
</dbReference>
<dbReference type="PANTHER" id="PTHR48075:SF1">
    <property type="entry name" value="LAMBDA-CRYSTALLIN HOMOLOG"/>
    <property type="match status" value="1"/>
</dbReference>
<comment type="similarity">
    <text evidence="1">Belongs to the 3-hydroxyacyl-CoA dehydrogenase family.</text>
</comment>
<dbReference type="AlphaFoldDB" id="A0A226E7Y5"/>
<evidence type="ECO:0000259" key="3">
    <source>
        <dbReference type="Pfam" id="PF00725"/>
    </source>
</evidence>
<dbReference type="EMBL" id="LNIX01000006">
    <property type="protein sequence ID" value="OXA53204.1"/>
    <property type="molecule type" value="Genomic_DNA"/>
</dbReference>
<proteinExistence type="inferred from homology"/>
<dbReference type="InterPro" id="IPR013328">
    <property type="entry name" value="6PGD_dom2"/>
</dbReference>
<dbReference type="GO" id="GO:0006631">
    <property type="term" value="P:fatty acid metabolic process"/>
    <property type="evidence" value="ECO:0007669"/>
    <property type="project" value="InterPro"/>
</dbReference>
<evidence type="ECO:0000313" key="6">
    <source>
        <dbReference type="Proteomes" id="UP000198287"/>
    </source>
</evidence>
<dbReference type="PROSITE" id="PS00067">
    <property type="entry name" value="3HCDH"/>
    <property type="match status" value="1"/>
</dbReference>
<dbReference type="Gene3D" id="3.40.50.720">
    <property type="entry name" value="NAD(P)-binding Rossmann-like Domain"/>
    <property type="match status" value="1"/>
</dbReference>
<dbReference type="InterPro" id="IPR006176">
    <property type="entry name" value="3-OHacyl-CoA_DH_NAD-bd"/>
</dbReference>
<dbReference type="GO" id="GO:0050104">
    <property type="term" value="F:L-gulonate 3-dehydrogenase activity"/>
    <property type="evidence" value="ECO:0007669"/>
    <property type="project" value="TreeGrafter"/>
</dbReference>
<keyword evidence="2" id="KW-0560">Oxidoreductase</keyword>
<evidence type="ECO:0000256" key="1">
    <source>
        <dbReference type="ARBA" id="ARBA00009463"/>
    </source>
</evidence>
<dbReference type="SUPFAM" id="SSF48179">
    <property type="entry name" value="6-phosphogluconate dehydrogenase C-terminal domain-like"/>
    <property type="match status" value="1"/>
</dbReference>
<comment type="caution">
    <text evidence="5">The sequence shown here is derived from an EMBL/GenBank/DDBJ whole genome shotgun (WGS) entry which is preliminary data.</text>
</comment>
<evidence type="ECO:0000313" key="5">
    <source>
        <dbReference type="EMBL" id="OXA53204.1"/>
    </source>
</evidence>
<dbReference type="SUPFAM" id="SSF51735">
    <property type="entry name" value="NAD(P)-binding Rossmann-fold domains"/>
    <property type="match status" value="1"/>
</dbReference>
<reference evidence="5 6" key="1">
    <citation type="submission" date="2015-12" db="EMBL/GenBank/DDBJ databases">
        <title>The genome of Folsomia candida.</title>
        <authorList>
            <person name="Faddeeva A."/>
            <person name="Derks M.F."/>
            <person name="Anvar Y."/>
            <person name="Smit S."/>
            <person name="Van Straalen N."/>
            <person name="Roelofs D."/>
        </authorList>
    </citation>
    <scope>NUCLEOTIDE SEQUENCE [LARGE SCALE GENOMIC DNA]</scope>
    <source>
        <strain evidence="5 6">VU population</strain>
        <tissue evidence="5">Whole body</tissue>
    </source>
</reference>
<feature type="domain" description="3-hydroxyacyl-CoA dehydrogenase NAD binding" evidence="4">
    <location>
        <begin position="6"/>
        <end position="190"/>
    </location>
</feature>
<keyword evidence="6" id="KW-1185">Reference proteome</keyword>
<dbReference type="Proteomes" id="UP000198287">
    <property type="component" value="Unassembled WGS sequence"/>
</dbReference>
<dbReference type="STRING" id="158441.A0A226E7Y5"/>
<dbReference type="Gene3D" id="1.10.1040.10">
    <property type="entry name" value="N-(1-d-carboxylethyl)-l-norvaline Dehydrogenase, domain 2"/>
    <property type="match status" value="1"/>
</dbReference>
<dbReference type="OMA" id="CNGHYYM"/>
<name>A0A226E7Y5_FOLCA</name>
<gene>
    <name evidence="5" type="ORF">Fcan01_12150</name>
</gene>
<sequence>MEKEIVAIVGSGLVGKSWAMLFASGGHEVRLFDSIPEVLAGTPKFIHDKLHALEAKGQLKAHKLNATEQCKLITAATSLADAVNGATYIQECTPENFEWKVKIFESIDKALNEVGNTRAYIGSSTSTIMPSKFIANYGIKDRMLIAHPINPPYFVKLVELVPSEWTKPDVTTHVRALLTSLGMKPIVMNKELPGFALNRVQYAILNETWRLVTDGILSVEDADIVMKEGLAPRYVFLGPLETAHLNADGFKDYCKRYGQVINDVSQDMGGIPLMTEDSCQEIDRQLQDMVPNDKLPERRNWRDENLAELATFKEKLGL</sequence>
<dbReference type="InterPro" id="IPR006108">
    <property type="entry name" value="3HC_DH_C"/>
</dbReference>
<evidence type="ECO:0000259" key="4">
    <source>
        <dbReference type="Pfam" id="PF02737"/>
    </source>
</evidence>
<protein>
    <submittedName>
        <fullName evidence="5">Lambda-crystallin</fullName>
    </submittedName>
</protein>
<feature type="domain" description="3-hydroxyacyl-CoA dehydrogenase C-terminal" evidence="3">
    <location>
        <begin position="194"/>
        <end position="247"/>
    </location>
</feature>
<evidence type="ECO:0000256" key="2">
    <source>
        <dbReference type="ARBA" id="ARBA00023002"/>
    </source>
</evidence>
<dbReference type="InterPro" id="IPR006180">
    <property type="entry name" value="3-OHacyl-CoA_DH_CS"/>
</dbReference>